<dbReference type="Proteomes" id="UP000242915">
    <property type="component" value="Unassembled WGS sequence"/>
</dbReference>
<dbReference type="AlphaFoldDB" id="A0A239BWK4"/>
<sequence>MACSSTKVSRAPLRPNAANKECVYSRPFFYCPMRTAMKTTESPNARVIAPTVTELTGEPQAKPAIPAFKFPFSPASYAPGKNDGQAWHSKGHKSAHEKKIGPAPNGTRRSMGKR</sequence>
<proteinExistence type="predicted"/>
<reference evidence="3" key="1">
    <citation type="submission" date="2017-06" db="EMBL/GenBank/DDBJ databases">
        <authorList>
            <person name="Varghese N."/>
            <person name="Submissions S."/>
        </authorList>
    </citation>
    <scope>NUCLEOTIDE SEQUENCE [LARGE SCALE GENOMIC DNA]</scope>
    <source>
        <strain evidence="3">CIP 108523</strain>
    </source>
</reference>
<evidence type="ECO:0000313" key="3">
    <source>
        <dbReference type="Proteomes" id="UP000242915"/>
    </source>
</evidence>
<name>A0A239BWK4_9PSED</name>
<feature type="region of interest" description="Disordered" evidence="1">
    <location>
        <begin position="79"/>
        <end position="114"/>
    </location>
</feature>
<gene>
    <name evidence="2" type="ORF">SAMN05216255_1386</name>
</gene>
<accession>A0A239BWK4</accession>
<evidence type="ECO:0000313" key="2">
    <source>
        <dbReference type="EMBL" id="SNS12435.1"/>
    </source>
</evidence>
<evidence type="ECO:0000256" key="1">
    <source>
        <dbReference type="SAM" id="MobiDB-lite"/>
    </source>
</evidence>
<organism evidence="2 3">
    <name type="scientific">Pseudomonas segetis</name>
    <dbReference type="NCBI Taxonomy" id="298908"/>
    <lineage>
        <taxon>Bacteria</taxon>
        <taxon>Pseudomonadati</taxon>
        <taxon>Pseudomonadota</taxon>
        <taxon>Gammaproteobacteria</taxon>
        <taxon>Pseudomonadales</taxon>
        <taxon>Pseudomonadaceae</taxon>
        <taxon>Pseudomonas</taxon>
    </lineage>
</organism>
<protein>
    <submittedName>
        <fullName evidence="2">Uncharacterized protein</fullName>
    </submittedName>
</protein>
<dbReference type="EMBL" id="FZOG01000002">
    <property type="protein sequence ID" value="SNS12435.1"/>
    <property type="molecule type" value="Genomic_DNA"/>
</dbReference>
<keyword evidence="3" id="KW-1185">Reference proteome</keyword>